<comment type="caution">
    <text evidence="3">The sequence shown here is derived from an EMBL/GenBank/DDBJ whole genome shotgun (WGS) entry which is preliminary data.</text>
</comment>
<feature type="region of interest" description="Disordered" evidence="1">
    <location>
        <begin position="649"/>
        <end position="670"/>
    </location>
</feature>
<accession>A0A2C6L5H7</accession>
<evidence type="ECO:0000256" key="2">
    <source>
        <dbReference type="SAM" id="Phobius"/>
    </source>
</evidence>
<keyword evidence="2" id="KW-1133">Transmembrane helix</keyword>
<evidence type="ECO:0000313" key="3">
    <source>
        <dbReference type="EMBL" id="PHJ22723.1"/>
    </source>
</evidence>
<reference evidence="3 4" key="1">
    <citation type="journal article" date="2017" name="Int. J. Parasitol.">
        <title>The genome of the protozoan parasite Cystoisospora suis and a reverse vaccinology approach to identify vaccine candidates.</title>
        <authorList>
            <person name="Palmieri N."/>
            <person name="Shrestha A."/>
            <person name="Ruttkowski B."/>
            <person name="Beck T."/>
            <person name="Vogl C."/>
            <person name="Tomley F."/>
            <person name="Blake D.P."/>
            <person name="Joachim A."/>
        </authorList>
    </citation>
    <scope>NUCLEOTIDE SEQUENCE [LARGE SCALE GENOMIC DNA]</scope>
    <source>
        <strain evidence="3 4">Wien I</strain>
    </source>
</reference>
<protein>
    <recommendedName>
        <fullName evidence="5">Transmembrane protein</fullName>
    </recommendedName>
</protein>
<feature type="compositionally biased region" description="Gly residues" evidence="1">
    <location>
        <begin position="193"/>
        <end position="202"/>
    </location>
</feature>
<feature type="region of interest" description="Disordered" evidence="1">
    <location>
        <begin position="84"/>
        <end position="517"/>
    </location>
</feature>
<evidence type="ECO:0000313" key="4">
    <source>
        <dbReference type="Proteomes" id="UP000221165"/>
    </source>
</evidence>
<evidence type="ECO:0000256" key="1">
    <source>
        <dbReference type="SAM" id="MobiDB-lite"/>
    </source>
</evidence>
<dbReference type="AlphaFoldDB" id="A0A2C6L5H7"/>
<dbReference type="Proteomes" id="UP000221165">
    <property type="component" value="Unassembled WGS sequence"/>
</dbReference>
<name>A0A2C6L5H7_9APIC</name>
<feature type="compositionally biased region" description="Acidic residues" evidence="1">
    <location>
        <begin position="389"/>
        <end position="408"/>
    </location>
</feature>
<feature type="transmembrane region" description="Helical" evidence="2">
    <location>
        <begin position="588"/>
        <end position="608"/>
    </location>
</feature>
<keyword evidence="4" id="KW-1185">Reference proteome</keyword>
<organism evidence="3 4">
    <name type="scientific">Cystoisospora suis</name>
    <dbReference type="NCBI Taxonomy" id="483139"/>
    <lineage>
        <taxon>Eukaryota</taxon>
        <taxon>Sar</taxon>
        <taxon>Alveolata</taxon>
        <taxon>Apicomplexa</taxon>
        <taxon>Conoidasida</taxon>
        <taxon>Coccidia</taxon>
        <taxon>Eucoccidiorida</taxon>
        <taxon>Eimeriorina</taxon>
        <taxon>Sarcocystidae</taxon>
        <taxon>Cystoisospora</taxon>
    </lineage>
</organism>
<feature type="compositionally biased region" description="Acidic residues" evidence="1">
    <location>
        <begin position="370"/>
        <end position="381"/>
    </location>
</feature>
<gene>
    <name evidence="3" type="ORF">CSUI_003417</name>
</gene>
<dbReference type="RefSeq" id="XP_067924400.1">
    <property type="nucleotide sequence ID" value="XM_068063615.1"/>
</dbReference>
<dbReference type="GeneID" id="94426826"/>
<sequence length="670" mass="71708">MADARVAARRLPNESAHPLTVGRSKARVLAQREARTHVLFRFQWSPVFLCLVLLCSLWRAARFTEAGMTARRLTAEDVDGTLVSQIPDSERGIAEAEEDAGLTSEDPLLSRSADKNVLGPEDSSDEPVKDQSVRYAIETDAQRREETFSPNPDERSAGNGDSPVLISGEDAPSHAPEDSFRAVDFVSSNADAGEGGSAGDGGAPAHIPRDTPGVEETSLSLDDTAEKAAVDGSTSSPVPEDSRGARDAFTLNANDSEERSVVDESTPTAFLGDSSGAKEPLSFSEIDTIDGPALHDTTPVRAPGDSPKAENNVAFSAVDTGGMSSSSDVDTPILVPGVSSGAEGTSAPSTTDTRASLAPAKNRPIRIIEESSDDWSSEQDSESSASEESAGDSESDDDFAIGDSEEDTNETKDREPNSSAAERDFFLSRTDERSRGLFEEPAPAHAEKAENTDQRPRSPVAKARRRRAPRRGRRPKNGEKGRLHKGGKGRGKRKGGKDPAKTNGTSPATSGNGEGSIPVQAVSRAGMMSTFRMLGLRGKPATKLLKVHRGLVWLANVMMIWALPTAVWSREQLQYMREGNPSPQESALINVTAVIAVLALGLLINGYLENTNRFAAALNDPKLGLSKAERRIRKRKRVTVPVEEKMEEVADDQLQSAGATHLESVLNERP</sequence>
<keyword evidence="2" id="KW-0812">Transmembrane</keyword>
<feature type="compositionally biased region" description="Basic and acidic residues" evidence="1">
    <location>
        <begin position="445"/>
        <end position="456"/>
    </location>
</feature>
<dbReference type="VEuPathDB" id="ToxoDB:CSUI_003417"/>
<feature type="compositionally biased region" description="Basic residues" evidence="1">
    <location>
        <begin position="462"/>
        <end position="475"/>
    </location>
</feature>
<evidence type="ECO:0008006" key="5">
    <source>
        <dbReference type="Google" id="ProtNLM"/>
    </source>
</evidence>
<proteinExistence type="predicted"/>
<feature type="compositionally biased region" description="Basic and acidic residues" evidence="1">
    <location>
        <begin position="140"/>
        <end position="156"/>
    </location>
</feature>
<feature type="transmembrane region" description="Helical" evidence="2">
    <location>
        <begin position="42"/>
        <end position="61"/>
    </location>
</feature>
<feature type="compositionally biased region" description="Basic and acidic residues" evidence="1">
    <location>
        <begin position="409"/>
        <end position="438"/>
    </location>
</feature>
<feature type="compositionally biased region" description="Polar residues" evidence="1">
    <location>
        <begin position="502"/>
        <end position="511"/>
    </location>
</feature>
<keyword evidence="2" id="KW-0472">Membrane</keyword>
<feature type="compositionally biased region" description="Basic residues" evidence="1">
    <location>
        <begin position="482"/>
        <end position="495"/>
    </location>
</feature>
<feature type="compositionally biased region" description="Basic and acidic residues" evidence="1">
    <location>
        <begin position="171"/>
        <end position="181"/>
    </location>
</feature>
<dbReference type="EMBL" id="MIGC01001526">
    <property type="protein sequence ID" value="PHJ22723.1"/>
    <property type="molecule type" value="Genomic_DNA"/>
</dbReference>
<feature type="compositionally biased region" description="Polar residues" evidence="1">
    <location>
        <begin position="342"/>
        <end position="354"/>
    </location>
</feature>